<dbReference type="Proteomes" id="UP001652640">
    <property type="component" value="Chromosome 5"/>
</dbReference>
<evidence type="ECO:0000259" key="4">
    <source>
        <dbReference type="PROSITE" id="PS50103"/>
    </source>
</evidence>
<proteinExistence type="inferred from homology"/>
<dbReference type="InterPro" id="IPR036397">
    <property type="entry name" value="RNaseH_sf"/>
</dbReference>
<keyword evidence="5" id="KW-1185">Reference proteome</keyword>
<dbReference type="GeneID" id="110139504"/>
<dbReference type="GO" id="GO:0008270">
    <property type="term" value="F:zinc ion binding"/>
    <property type="evidence" value="ECO:0007669"/>
    <property type="project" value="UniProtKB-KW"/>
</dbReference>
<feature type="compositionally biased region" description="Polar residues" evidence="3">
    <location>
        <begin position="482"/>
        <end position="499"/>
    </location>
</feature>
<dbReference type="FunCoup" id="A0A6J0XV39">
    <property type="interactions" value="3634"/>
</dbReference>
<dbReference type="SUPFAM" id="SSF53098">
    <property type="entry name" value="Ribonuclease H-like"/>
    <property type="match status" value="1"/>
</dbReference>
<evidence type="ECO:0000256" key="3">
    <source>
        <dbReference type="SAM" id="MobiDB-lite"/>
    </source>
</evidence>
<keyword evidence="2" id="KW-0479">Metal-binding</keyword>
<dbReference type="AlphaFoldDB" id="A0A6J0XV39"/>
<dbReference type="KEGG" id="ovr:110139504"/>
<feature type="compositionally biased region" description="Basic and acidic residues" evidence="3">
    <location>
        <begin position="370"/>
        <end position="382"/>
    </location>
</feature>
<feature type="zinc finger region" description="C3H1-type" evidence="2">
    <location>
        <begin position="294"/>
        <end position="322"/>
    </location>
</feature>
<name>A0A6J0XV39_ODOVR</name>
<protein>
    <submittedName>
        <fullName evidence="6">Target of EGR1 protein 1 isoform X1</fullName>
    </submittedName>
</protein>
<dbReference type="Gene3D" id="3.30.420.10">
    <property type="entry name" value="Ribonuclease H-like superfamily/Ribonuclease H"/>
    <property type="match status" value="2"/>
</dbReference>
<dbReference type="GO" id="GO:0016607">
    <property type="term" value="C:nuclear speck"/>
    <property type="evidence" value="ECO:0007669"/>
    <property type="project" value="UniProtKB-SubCell"/>
</dbReference>
<sequence length="580" mass="64135">MAADSDGGAASAPAVSDDGVSQSTKSGEELVVQVPVVDVQSDNFKEMWPSLLLAIKTANFVAVDTELSGLGDRKCLLNQCIEERYKAVCHAARTRSILSLGLACFKQQPDKGEHSYLAQVFNLTLLCMEEYVIEPKSVQFLVQHGFNFNRQYAQGIPYHKGNDKGDESQRQSVRTLFLELIRARRPLVLHNGLIDLVFLYQNFYAHLPENLGTFTADLCEMFPAGIYDTKYAAEFHARFLASYLEYAFRKCERENGKQRAAGSPHLTLEFCSYPSSMRAHIDYRCCAPPPTCRTHSTSICDNFSAYGWCPLGPQCPRSHDIDLIIDTDEAAVEDKRRRRRRKEKRRRALLGLPGKQPSGEAEDSPPTKQVCKDNLKPEKTEQEVAEDETGTQPGSEQGPTNDLEMEPKATSAETTDMATSEAPERQVTTDMATSKAPERQVTTDVATSEAPERQVTTDMATSEAPERQVTTDMATSEAPERQVTTDMATSEAPESQVSPNPVPGDGLHRAGFDAFMTGYVMAYLGVSQGSQPCSSEPWLPECHNKVYLSGKAVPLTVVKSQFSRSSKAHNQKMKLAWGSS</sequence>
<dbReference type="GO" id="GO:0015030">
    <property type="term" value="C:Cajal body"/>
    <property type="evidence" value="ECO:0007669"/>
    <property type="project" value="TreeGrafter"/>
</dbReference>
<dbReference type="InParanoid" id="A0A6J0XV39"/>
<evidence type="ECO:0000313" key="6">
    <source>
        <dbReference type="RefSeq" id="XP_020753067.2"/>
    </source>
</evidence>
<dbReference type="GO" id="GO:0017069">
    <property type="term" value="F:snRNA binding"/>
    <property type="evidence" value="ECO:0007669"/>
    <property type="project" value="TreeGrafter"/>
</dbReference>
<dbReference type="GO" id="GO:0005730">
    <property type="term" value="C:nucleolus"/>
    <property type="evidence" value="ECO:0007669"/>
    <property type="project" value="UniProtKB-SubCell"/>
</dbReference>
<dbReference type="Pfam" id="PF04857">
    <property type="entry name" value="CAF1"/>
    <property type="match status" value="2"/>
</dbReference>
<feature type="compositionally biased region" description="Basic residues" evidence="3">
    <location>
        <begin position="336"/>
        <end position="348"/>
    </location>
</feature>
<dbReference type="InterPro" id="IPR051181">
    <property type="entry name" value="CAF1_poly(A)_ribonucleases"/>
</dbReference>
<dbReference type="InterPro" id="IPR000571">
    <property type="entry name" value="Znf_CCCH"/>
</dbReference>
<dbReference type="OrthoDB" id="414075at2759"/>
<dbReference type="RefSeq" id="XP_020753067.2">
    <property type="nucleotide sequence ID" value="XM_020897408.2"/>
</dbReference>
<dbReference type="PANTHER" id="PTHR15092">
    <property type="entry name" value="POLY A -SPECIFIC RIBONUCLEASE/TARGET OF EGR1, MEMBER 1"/>
    <property type="match status" value="1"/>
</dbReference>
<feature type="domain" description="C3H1-type" evidence="4">
    <location>
        <begin position="294"/>
        <end position="322"/>
    </location>
</feature>
<feature type="region of interest" description="Disordered" evidence="3">
    <location>
        <begin position="333"/>
        <end position="503"/>
    </location>
</feature>
<reference evidence="6" key="2">
    <citation type="submission" date="2025-08" db="UniProtKB">
        <authorList>
            <consortium name="RefSeq"/>
        </authorList>
    </citation>
    <scope>IDENTIFICATION</scope>
    <source>
        <tissue evidence="6">Tongue muscle</tissue>
    </source>
</reference>
<evidence type="ECO:0000256" key="2">
    <source>
        <dbReference type="PROSITE-ProRule" id="PRU00723"/>
    </source>
</evidence>
<accession>A0A6J0XV39</accession>
<evidence type="ECO:0000313" key="5">
    <source>
        <dbReference type="Proteomes" id="UP001652640"/>
    </source>
</evidence>
<feature type="region of interest" description="Disordered" evidence="3">
    <location>
        <begin position="1"/>
        <end position="22"/>
    </location>
</feature>
<reference evidence="5" key="1">
    <citation type="journal article" date="2022" name="J. Hered.">
        <title>A De Novo Chromosome-Level Genome Assembly of the White-Tailed Deer, Odocoileus Virginianus.</title>
        <authorList>
            <person name="London E.W."/>
            <person name="Roca A.L."/>
            <person name="Novakofski J.E."/>
            <person name="Mateus-Pinilla N.E."/>
        </authorList>
    </citation>
    <scope>NUCLEOTIDE SEQUENCE [LARGE SCALE GENOMIC DNA]</scope>
</reference>
<gene>
    <name evidence="6" type="primary">TOE1</name>
</gene>
<comment type="similarity">
    <text evidence="1">Belongs to the CAF1 family.</text>
</comment>
<keyword evidence="2" id="KW-0862">Zinc</keyword>
<dbReference type="Pfam" id="PF00642">
    <property type="entry name" value="zf-CCCH"/>
    <property type="match status" value="1"/>
</dbReference>
<keyword evidence="2" id="KW-0863">Zinc-finger</keyword>
<feature type="compositionally biased region" description="Polar residues" evidence="3">
    <location>
        <begin position="390"/>
        <end position="400"/>
    </location>
</feature>
<dbReference type="InterPro" id="IPR006941">
    <property type="entry name" value="RNase_CAF1"/>
</dbReference>
<feature type="compositionally biased region" description="Low complexity" evidence="3">
    <location>
        <begin position="1"/>
        <end position="21"/>
    </location>
</feature>
<dbReference type="GO" id="GO:0000175">
    <property type="term" value="F:3'-5'-RNA exonuclease activity"/>
    <property type="evidence" value="ECO:0007669"/>
    <property type="project" value="TreeGrafter"/>
</dbReference>
<dbReference type="InterPro" id="IPR012337">
    <property type="entry name" value="RNaseH-like_sf"/>
</dbReference>
<dbReference type="Gene3D" id="6.10.250.3220">
    <property type="match status" value="1"/>
</dbReference>
<dbReference type="GO" id="GO:0034472">
    <property type="term" value="P:snRNA 3'-end processing"/>
    <property type="evidence" value="ECO:0007669"/>
    <property type="project" value="TreeGrafter"/>
</dbReference>
<evidence type="ECO:0000256" key="1">
    <source>
        <dbReference type="ARBA" id="ARBA00008372"/>
    </source>
</evidence>
<dbReference type="PANTHER" id="PTHR15092:SF37">
    <property type="entry name" value="TARGET OF EGR1 PROTEIN 1"/>
    <property type="match status" value="1"/>
</dbReference>
<organism evidence="5 6">
    <name type="scientific">Odocoileus virginianus</name>
    <name type="common">White-tailed deer</name>
    <dbReference type="NCBI Taxonomy" id="9874"/>
    <lineage>
        <taxon>Eukaryota</taxon>
        <taxon>Metazoa</taxon>
        <taxon>Chordata</taxon>
        <taxon>Craniata</taxon>
        <taxon>Vertebrata</taxon>
        <taxon>Euteleostomi</taxon>
        <taxon>Mammalia</taxon>
        <taxon>Eutheria</taxon>
        <taxon>Laurasiatheria</taxon>
        <taxon>Artiodactyla</taxon>
        <taxon>Ruminantia</taxon>
        <taxon>Pecora</taxon>
        <taxon>Cervidae</taxon>
        <taxon>Odocoileinae</taxon>
        <taxon>Odocoileus</taxon>
    </lineage>
</organism>
<dbReference type="PROSITE" id="PS50103">
    <property type="entry name" value="ZF_C3H1"/>
    <property type="match status" value="1"/>
</dbReference>